<dbReference type="UniPathway" id="UPA00629">
    <property type="reaction ID" value="UER00684"/>
</dbReference>
<dbReference type="CDD" id="cd01399">
    <property type="entry name" value="GlcN6P_deaminase"/>
    <property type="match status" value="1"/>
</dbReference>
<keyword evidence="2" id="KW-0021">Allosteric enzyme</keyword>
<accession>A0A286RFV3</accession>
<keyword evidence="2" id="KW-0119">Carbohydrate metabolism</keyword>
<protein>
    <recommendedName>
        <fullName evidence="2">Glucosamine-6-phosphate deaminase</fullName>
        <ecNumber evidence="2">3.5.99.6</ecNumber>
    </recommendedName>
    <alternativeName>
        <fullName evidence="2">GlcN6P deaminase</fullName>
        <shortName evidence="2">GNPDA</shortName>
    </alternativeName>
    <alternativeName>
        <fullName evidence="2">Glucosamine-6-phosphate isomerase</fullName>
    </alternativeName>
</protein>
<feature type="active site" description="Proton acceptor; for enolization step" evidence="2">
    <location>
        <position position="67"/>
    </location>
</feature>
<dbReference type="GO" id="GO:0006046">
    <property type="term" value="P:N-acetylglucosamine catabolic process"/>
    <property type="evidence" value="ECO:0007669"/>
    <property type="project" value="UniProtKB-UniRule"/>
</dbReference>
<comment type="catalytic activity">
    <reaction evidence="2">
        <text>alpha-D-glucosamine 6-phosphate + H2O = beta-D-fructose 6-phosphate + NH4(+)</text>
        <dbReference type="Rhea" id="RHEA:12172"/>
        <dbReference type="ChEBI" id="CHEBI:15377"/>
        <dbReference type="ChEBI" id="CHEBI:28938"/>
        <dbReference type="ChEBI" id="CHEBI:57634"/>
        <dbReference type="ChEBI" id="CHEBI:75989"/>
        <dbReference type="EC" id="3.5.99.6"/>
    </reaction>
</comment>
<dbReference type="GO" id="GO:0019262">
    <property type="term" value="P:N-acetylneuraminate catabolic process"/>
    <property type="evidence" value="ECO:0007669"/>
    <property type="project" value="UniProtKB-UniRule"/>
</dbReference>
<dbReference type="EC" id="3.5.99.6" evidence="2"/>
<dbReference type="OrthoDB" id="9791139at2"/>
<dbReference type="InterPro" id="IPR006148">
    <property type="entry name" value="Glc/Gal-6P_isomerase"/>
</dbReference>
<dbReference type="InterPro" id="IPR018321">
    <property type="entry name" value="Glucosamine6P_isomerase_CS"/>
</dbReference>
<feature type="active site" description="For ring-opening step" evidence="2">
    <location>
        <position position="136"/>
    </location>
</feature>
<feature type="site" description="Part of the allosteric site" evidence="2">
    <location>
        <position position="153"/>
    </location>
</feature>
<dbReference type="Proteomes" id="UP000215086">
    <property type="component" value="Chromosome"/>
</dbReference>
<dbReference type="InterPro" id="IPR004547">
    <property type="entry name" value="Glucosamine6P_isomerase"/>
</dbReference>
<dbReference type="EMBL" id="CP018477">
    <property type="protein sequence ID" value="ASV74833.1"/>
    <property type="molecule type" value="Genomic_DNA"/>
</dbReference>
<dbReference type="Pfam" id="PF01182">
    <property type="entry name" value="Glucosamine_iso"/>
    <property type="match status" value="1"/>
</dbReference>
<dbReference type="GO" id="GO:0042802">
    <property type="term" value="F:identical protein binding"/>
    <property type="evidence" value="ECO:0007669"/>
    <property type="project" value="TreeGrafter"/>
</dbReference>
<dbReference type="PROSITE" id="PS01161">
    <property type="entry name" value="GLC_GALNAC_ISOMERASE"/>
    <property type="match status" value="1"/>
</dbReference>
<organism evidence="4 5">
    <name type="scientific">Thermogutta terrifontis</name>
    <dbReference type="NCBI Taxonomy" id="1331910"/>
    <lineage>
        <taxon>Bacteria</taxon>
        <taxon>Pseudomonadati</taxon>
        <taxon>Planctomycetota</taxon>
        <taxon>Planctomycetia</taxon>
        <taxon>Pirellulales</taxon>
        <taxon>Thermoguttaceae</taxon>
        <taxon>Thermogutta</taxon>
    </lineage>
</organism>
<dbReference type="Gene3D" id="3.40.50.1360">
    <property type="match status" value="1"/>
</dbReference>
<evidence type="ECO:0000313" key="5">
    <source>
        <dbReference type="Proteomes" id="UP000215086"/>
    </source>
</evidence>
<dbReference type="InterPro" id="IPR037171">
    <property type="entry name" value="NagB/RpiA_transferase-like"/>
</dbReference>
<dbReference type="KEGG" id="ttf:THTE_2231"/>
<dbReference type="RefSeq" id="WP_095415048.1">
    <property type="nucleotide sequence ID" value="NZ_CP018477.1"/>
</dbReference>
<dbReference type="PANTHER" id="PTHR11280">
    <property type="entry name" value="GLUCOSAMINE-6-PHOSPHATE ISOMERASE"/>
    <property type="match status" value="1"/>
</dbReference>
<dbReference type="HAMAP" id="MF_01241">
    <property type="entry name" value="GlcN6P_deamin"/>
    <property type="match status" value="1"/>
</dbReference>
<dbReference type="SUPFAM" id="SSF100950">
    <property type="entry name" value="NagB/RpiA/CoA transferase-like"/>
    <property type="match status" value="1"/>
</dbReference>
<evidence type="ECO:0000256" key="1">
    <source>
        <dbReference type="ARBA" id="ARBA00022801"/>
    </source>
</evidence>
<evidence type="ECO:0000259" key="3">
    <source>
        <dbReference type="Pfam" id="PF01182"/>
    </source>
</evidence>
<comment type="similarity">
    <text evidence="2">Belongs to the glucosamine/galactosamine-6-phosphate isomerase family. NagB subfamily.</text>
</comment>
<evidence type="ECO:0000256" key="2">
    <source>
        <dbReference type="HAMAP-Rule" id="MF_01241"/>
    </source>
</evidence>
<comment type="activity regulation">
    <text evidence="2">Allosterically activated by N-acetylglucosamine 6-phosphate (GlcNAc6P).</text>
</comment>
<sequence length="260" mass="28894">MEVVIKDTYEEMCRAAAEAVASVLNAKPNAVLGLAVGNTHIGLYRELVRMFKEGLLDFSQVTTFNLDEYVGLGKDHPQSQYYFMHENFFKYVNLSPQNIYMPSGTAKNYRAFCAWYEQRIKECGGIDLQILGIGTDGHIAFNEPGSSLGSRTRIKTLSERRLAEIKDLFDEGEELPIYAITMGVGTILEARRIILLAHGAAKADAVAAAIEGPVTSMVTASALQLHRDTIAFLDREAASKLKLFDYYLWVQKKRPGAPGY</sequence>
<feature type="site" description="Part of the allosteric site" evidence="2">
    <location>
        <position position="146"/>
    </location>
</feature>
<keyword evidence="1 2" id="KW-0378">Hydrolase</keyword>
<keyword evidence="5" id="KW-1185">Reference proteome</keyword>
<dbReference type="GO" id="GO:0005975">
    <property type="term" value="P:carbohydrate metabolic process"/>
    <property type="evidence" value="ECO:0007669"/>
    <property type="project" value="InterPro"/>
</dbReference>
<dbReference type="NCBIfam" id="TIGR00502">
    <property type="entry name" value="nagB"/>
    <property type="match status" value="1"/>
</dbReference>
<reference evidence="4 5" key="1">
    <citation type="journal article" name="Front. Microbiol.">
        <title>Sugar Metabolism of the First Thermophilic Planctomycete Thermogutta terrifontis: Comparative Genomic and Transcriptomic Approaches.</title>
        <authorList>
            <person name="Elcheninov A.G."/>
            <person name="Menzel P."/>
            <person name="Gudbergsdottir S.R."/>
            <person name="Slesarev A.I."/>
            <person name="Kadnikov V.V."/>
            <person name="Krogh A."/>
            <person name="Bonch-Osmolovskaya E.A."/>
            <person name="Peng X."/>
            <person name="Kublanov I.V."/>
        </authorList>
    </citation>
    <scope>NUCLEOTIDE SEQUENCE [LARGE SCALE GENOMIC DNA]</scope>
    <source>
        <strain evidence="4 5">R1</strain>
    </source>
</reference>
<feature type="site" description="Part of the allosteric site" evidence="2">
    <location>
        <position position="155"/>
    </location>
</feature>
<dbReference type="GO" id="GO:0005737">
    <property type="term" value="C:cytoplasm"/>
    <property type="evidence" value="ECO:0007669"/>
    <property type="project" value="TreeGrafter"/>
</dbReference>
<dbReference type="AlphaFoldDB" id="A0A286RFV3"/>
<evidence type="ECO:0000313" key="4">
    <source>
        <dbReference type="EMBL" id="ASV74833.1"/>
    </source>
</evidence>
<dbReference type="GO" id="GO:0006043">
    <property type="term" value="P:glucosamine catabolic process"/>
    <property type="evidence" value="ECO:0007669"/>
    <property type="project" value="TreeGrafter"/>
</dbReference>
<comment type="pathway">
    <text evidence="2">Amino-sugar metabolism; N-acetylneuraminate degradation; D-fructose 6-phosphate from N-acetylneuraminate: step 5/5.</text>
</comment>
<dbReference type="PANTHER" id="PTHR11280:SF5">
    <property type="entry name" value="GLUCOSAMINE-6-PHOSPHATE ISOMERASE"/>
    <property type="match status" value="1"/>
</dbReference>
<comment type="function">
    <text evidence="2">Catalyzes the reversible isomerization-deamination of glucosamine 6-phosphate (GlcN6P) to form fructose 6-phosphate (Fru6P) and ammonium ion.</text>
</comment>
<feature type="domain" description="Glucosamine/galactosamine-6-phosphate isomerase" evidence="3">
    <location>
        <begin position="8"/>
        <end position="223"/>
    </location>
</feature>
<feature type="active site" description="For ring-opening step" evidence="2">
    <location>
        <position position="143"/>
    </location>
</feature>
<feature type="site" description="Part of the allosteric site" evidence="2">
    <location>
        <position position="156"/>
    </location>
</feature>
<feature type="active site" description="Proton acceptor; for ring-opening step" evidence="2">
    <location>
        <position position="138"/>
    </location>
</feature>
<comment type="caution">
    <text evidence="2">Lacks conserved residue(s) required for the propagation of feature annotation.</text>
</comment>
<gene>
    <name evidence="2" type="primary">nagB</name>
    <name evidence="4" type="ORF">THTE_2231</name>
</gene>
<dbReference type="GO" id="GO:0004342">
    <property type="term" value="F:glucosamine-6-phosphate deaminase activity"/>
    <property type="evidence" value="ECO:0007669"/>
    <property type="project" value="UniProtKB-UniRule"/>
</dbReference>
<name>A0A286RFV3_9BACT</name>
<proteinExistence type="inferred from homology"/>